<dbReference type="InterPro" id="IPR002649">
    <property type="entry name" value="tRNA_m1G_MeTrfase_TrmD"/>
</dbReference>
<proteinExistence type="inferred from homology"/>
<evidence type="ECO:0000256" key="11">
    <source>
        <dbReference type="ARBA" id="ARBA00022694"/>
    </source>
</evidence>
<dbReference type="EMBL" id="JARVII010000010">
    <property type="protein sequence ID" value="MDG9699338.1"/>
    <property type="molecule type" value="Genomic_DNA"/>
</dbReference>
<evidence type="ECO:0000256" key="15">
    <source>
        <dbReference type="HAMAP-Rule" id="MF_00605"/>
    </source>
</evidence>
<comment type="subunit">
    <text evidence="4 15 17">Homodimer.</text>
</comment>
<keyword evidence="7 15" id="KW-0963">Cytoplasm</keyword>
<dbReference type="HAMAP" id="MF_00605">
    <property type="entry name" value="TrmD"/>
    <property type="match status" value="1"/>
</dbReference>
<organism evidence="20 21">
    <name type="scientific">Ottowia cancrivicina</name>
    <dbReference type="NCBI Taxonomy" id="3040346"/>
    <lineage>
        <taxon>Bacteria</taxon>
        <taxon>Pseudomonadati</taxon>
        <taxon>Pseudomonadota</taxon>
        <taxon>Betaproteobacteria</taxon>
        <taxon>Burkholderiales</taxon>
        <taxon>Comamonadaceae</taxon>
        <taxon>Ottowia</taxon>
    </lineage>
</organism>
<dbReference type="PANTHER" id="PTHR46417:SF1">
    <property type="entry name" value="TRNA (GUANINE-N(1)-)-METHYLTRANSFERASE"/>
    <property type="match status" value="1"/>
</dbReference>
<comment type="subcellular location">
    <subcellularLocation>
        <location evidence="2 15 17">Cytoplasm</location>
    </subcellularLocation>
</comment>
<evidence type="ECO:0000256" key="7">
    <source>
        <dbReference type="ARBA" id="ARBA00022490"/>
    </source>
</evidence>
<dbReference type="Proteomes" id="UP001237156">
    <property type="component" value="Unassembled WGS sequence"/>
</dbReference>
<evidence type="ECO:0000313" key="21">
    <source>
        <dbReference type="Proteomes" id="UP001237156"/>
    </source>
</evidence>
<dbReference type="AlphaFoldDB" id="A0AAW6RK54"/>
<sequence>MRFDVLTLFPELFAPFLHAGITRRAWADGQMRLKLWNPRDWAEGRYRRVDDRPFGGGPGMVMLAEPLARCLAAAQADRLASGPQSGQPHEAGQGAEQESAPVPVVLFSPTGPRLNHAAVQSWAASRGAILICGRYEGIDQRFIDRHVTHQISLGDFVLSGGEIAALALLDAVARLQPGVLGDAGSHQLDSFNPALDGLLDCPHYTRPEVWQGQSAPAELLSGHHARIEQWRRAQSLQLTARQRPDLLAAARAAGCLTAQDEQTLAALNKP</sequence>
<evidence type="ECO:0000259" key="19">
    <source>
        <dbReference type="Pfam" id="PF01746"/>
    </source>
</evidence>
<dbReference type="NCBIfam" id="NF000648">
    <property type="entry name" value="PRK00026.1"/>
    <property type="match status" value="1"/>
</dbReference>
<evidence type="ECO:0000256" key="13">
    <source>
        <dbReference type="ARBA" id="ARBA00033392"/>
    </source>
</evidence>
<evidence type="ECO:0000256" key="8">
    <source>
        <dbReference type="ARBA" id="ARBA00022603"/>
    </source>
</evidence>
<gene>
    <name evidence="15 20" type="primary">trmD</name>
    <name evidence="20" type="ORF">QB898_06305</name>
</gene>
<keyword evidence="21" id="KW-1185">Reference proteome</keyword>
<dbReference type="PIRSF" id="PIRSF000386">
    <property type="entry name" value="tRNA_mtase"/>
    <property type="match status" value="1"/>
</dbReference>
<dbReference type="PANTHER" id="PTHR46417">
    <property type="entry name" value="TRNA (GUANINE-N(1)-)-METHYLTRANSFERASE"/>
    <property type="match status" value="1"/>
</dbReference>
<name>A0AAW6RK54_9BURK</name>
<feature type="domain" description="tRNA methyltransferase TRMD/TRM10-type" evidence="19">
    <location>
        <begin position="1"/>
        <end position="247"/>
    </location>
</feature>
<evidence type="ECO:0000256" key="14">
    <source>
        <dbReference type="ARBA" id="ARBA00047783"/>
    </source>
</evidence>
<evidence type="ECO:0000256" key="5">
    <source>
        <dbReference type="ARBA" id="ARBA00012807"/>
    </source>
</evidence>
<keyword evidence="8 15" id="KW-0489">Methyltransferase</keyword>
<dbReference type="Pfam" id="PF01746">
    <property type="entry name" value="tRNA_m1G_MT"/>
    <property type="match status" value="1"/>
</dbReference>
<dbReference type="InterPro" id="IPR023148">
    <property type="entry name" value="tRNA_m1G_MeTrfase_C_sf"/>
</dbReference>
<feature type="binding site" evidence="15 16">
    <location>
        <position position="133"/>
    </location>
    <ligand>
        <name>S-adenosyl-L-methionine</name>
        <dbReference type="ChEBI" id="CHEBI:59789"/>
    </ligand>
</feature>
<accession>A0AAW6RK54</accession>
<evidence type="ECO:0000256" key="3">
    <source>
        <dbReference type="ARBA" id="ARBA00007630"/>
    </source>
</evidence>
<evidence type="ECO:0000313" key="20">
    <source>
        <dbReference type="EMBL" id="MDG9699338.1"/>
    </source>
</evidence>
<dbReference type="CDD" id="cd18080">
    <property type="entry name" value="TrmD-like"/>
    <property type="match status" value="1"/>
</dbReference>
<dbReference type="InterPro" id="IPR029028">
    <property type="entry name" value="Alpha/beta_knot_MTases"/>
</dbReference>
<protein>
    <recommendedName>
        <fullName evidence="6 15">tRNA (guanine-N(1)-)-methyltransferase</fullName>
        <ecNumber evidence="5 15">2.1.1.228</ecNumber>
    </recommendedName>
    <alternativeName>
        <fullName evidence="12 15">M1G-methyltransferase</fullName>
    </alternativeName>
    <alternativeName>
        <fullName evidence="13 15">tRNA [GM37] methyltransferase</fullName>
    </alternativeName>
</protein>
<dbReference type="GO" id="GO:0052906">
    <property type="term" value="F:tRNA (guanine(37)-N1)-methyltransferase activity"/>
    <property type="evidence" value="ECO:0007669"/>
    <property type="project" value="UniProtKB-UniRule"/>
</dbReference>
<feature type="region of interest" description="Disordered" evidence="18">
    <location>
        <begin position="78"/>
        <end position="100"/>
    </location>
</feature>
<evidence type="ECO:0000256" key="10">
    <source>
        <dbReference type="ARBA" id="ARBA00022691"/>
    </source>
</evidence>
<dbReference type="InterPro" id="IPR029026">
    <property type="entry name" value="tRNA_m1G_MTases_N"/>
</dbReference>
<evidence type="ECO:0000256" key="2">
    <source>
        <dbReference type="ARBA" id="ARBA00004496"/>
    </source>
</evidence>
<dbReference type="InterPro" id="IPR016009">
    <property type="entry name" value="tRNA_MeTrfase_TRMD/TRM10"/>
</dbReference>
<evidence type="ECO:0000256" key="6">
    <source>
        <dbReference type="ARBA" id="ARBA00014679"/>
    </source>
</evidence>
<reference evidence="20 21" key="1">
    <citation type="submission" date="2023-04" db="EMBL/GenBank/DDBJ databases">
        <title>Ottowia paracancer sp. nov., isolated from human stomach.</title>
        <authorList>
            <person name="Song Y."/>
        </authorList>
    </citation>
    <scope>NUCLEOTIDE SEQUENCE [LARGE SCALE GENOMIC DNA]</scope>
    <source>
        <strain evidence="20 21">10c7w1</strain>
    </source>
</reference>
<keyword evidence="11 15" id="KW-0819">tRNA processing</keyword>
<dbReference type="EC" id="2.1.1.228" evidence="5 15"/>
<evidence type="ECO:0000256" key="12">
    <source>
        <dbReference type="ARBA" id="ARBA00029736"/>
    </source>
</evidence>
<keyword evidence="9 15" id="KW-0808">Transferase</keyword>
<comment type="caution">
    <text evidence="20">The sequence shown here is derived from an EMBL/GenBank/DDBJ whole genome shotgun (WGS) entry which is preliminary data.</text>
</comment>
<comment type="similarity">
    <text evidence="3 15 17">Belongs to the RNA methyltransferase TrmD family.</text>
</comment>
<evidence type="ECO:0000256" key="16">
    <source>
        <dbReference type="PIRSR" id="PIRSR000386-1"/>
    </source>
</evidence>
<evidence type="ECO:0000256" key="18">
    <source>
        <dbReference type="SAM" id="MobiDB-lite"/>
    </source>
</evidence>
<dbReference type="GO" id="GO:0005829">
    <property type="term" value="C:cytosol"/>
    <property type="evidence" value="ECO:0007669"/>
    <property type="project" value="TreeGrafter"/>
</dbReference>
<comment type="catalytic activity">
    <reaction evidence="14 15 17">
        <text>guanosine(37) in tRNA + S-adenosyl-L-methionine = N(1)-methylguanosine(37) in tRNA + S-adenosyl-L-homocysteine + H(+)</text>
        <dbReference type="Rhea" id="RHEA:36899"/>
        <dbReference type="Rhea" id="RHEA-COMP:10145"/>
        <dbReference type="Rhea" id="RHEA-COMP:10147"/>
        <dbReference type="ChEBI" id="CHEBI:15378"/>
        <dbReference type="ChEBI" id="CHEBI:57856"/>
        <dbReference type="ChEBI" id="CHEBI:59789"/>
        <dbReference type="ChEBI" id="CHEBI:73542"/>
        <dbReference type="ChEBI" id="CHEBI:74269"/>
        <dbReference type="EC" id="2.1.1.228"/>
    </reaction>
</comment>
<comment type="function">
    <text evidence="1 15 17">Specifically methylates guanosine-37 in various tRNAs.</text>
</comment>
<feature type="binding site" evidence="15 16">
    <location>
        <begin position="153"/>
        <end position="158"/>
    </location>
    <ligand>
        <name>S-adenosyl-L-methionine</name>
        <dbReference type="ChEBI" id="CHEBI:59789"/>
    </ligand>
</feature>
<dbReference type="NCBIfam" id="TIGR00088">
    <property type="entry name" value="trmD"/>
    <property type="match status" value="1"/>
</dbReference>
<evidence type="ECO:0000256" key="1">
    <source>
        <dbReference type="ARBA" id="ARBA00002634"/>
    </source>
</evidence>
<dbReference type="GO" id="GO:0002939">
    <property type="term" value="P:tRNA N1-guanine methylation"/>
    <property type="evidence" value="ECO:0007669"/>
    <property type="project" value="TreeGrafter"/>
</dbReference>
<keyword evidence="10 15" id="KW-0949">S-adenosyl-L-methionine</keyword>
<dbReference type="Gene3D" id="3.40.1280.10">
    <property type="match status" value="1"/>
</dbReference>
<evidence type="ECO:0000256" key="9">
    <source>
        <dbReference type="ARBA" id="ARBA00022679"/>
    </source>
</evidence>
<dbReference type="RefSeq" id="WP_279524296.1">
    <property type="nucleotide sequence ID" value="NZ_JARVII010000010.1"/>
</dbReference>
<evidence type="ECO:0000256" key="17">
    <source>
        <dbReference type="RuleBase" id="RU003464"/>
    </source>
</evidence>
<evidence type="ECO:0000256" key="4">
    <source>
        <dbReference type="ARBA" id="ARBA00011738"/>
    </source>
</evidence>
<dbReference type="Gene3D" id="1.10.1270.20">
    <property type="entry name" value="tRNA(m1g37)methyltransferase, domain 2"/>
    <property type="match status" value="1"/>
</dbReference>
<dbReference type="SUPFAM" id="SSF75217">
    <property type="entry name" value="alpha/beta knot"/>
    <property type="match status" value="1"/>
</dbReference>